<dbReference type="InterPro" id="IPR036259">
    <property type="entry name" value="MFS_trans_sf"/>
</dbReference>
<feature type="transmembrane region" description="Helical" evidence="1">
    <location>
        <begin position="348"/>
        <end position="369"/>
    </location>
</feature>
<dbReference type="AlphaFoldDB" id="A0A3D8V970"/>
<keyword evidence="1" id="KW-0472">Membrane</keyword>
<dbReference type="InterPro" id="IPR012429">
    <property type="entry name" value="HGSNAT_cat"/>
</dbReference>
<keyword evidence="1" id="KW-0812">Transmembrane</keyword>
<dbReference type="PANTHER" id="PTHR31061">
    <property type="entry name" value="LD22376P"/>
    <property type="match status" value="1"/>
</dbReference>
<gene>
    <name evidence="3" type="ORF">DX912_14905</name>
</gene>
<evidence type="ECO:0000313" key="3">
    <source>
        <dbReference type="EMBL" id="RDY65987.1"/>
    </source>
</evidence>
<feature type="transmembrane region" description="Helical" evidence="1">
    <location>
        <begin position="111"/>
        <end position="132"/>
    </location>
</feature>
<dbReference type="EMBL" id="QTJR01000012">
    <property type="protein sequence ID" value="RDY65987.1"/>
    <property type="molecule type" value="Genomic_DNA"/>
</dbReference>
<feature type="transmembrane region" description="Helical" evidence="1">
    <location>
        <begin position="305"/>
        <end position="328"/>
    </location>
</feature>
<keyword evidence="1" id="KW-1133">Transmembrane helix</keyword>
<feature type="transmembrane region" description="Helical" evidence="1">
    <location>
        <begin position="274"/>
        <end position="293"/>
    </location>
</feature>
<proteinExistence type="predicted"/>
<keyword evidence="4" id="KW-1185">Reference proteome</keyword>
<dbReference type="PANTHER" id="PTHR31061:SF24">
    <property type="entry name" value="LD22376P"/>
    <property type="match status" value="1"/>
</dbReference>
<dbReference type="Pfam" id="PF07786">
    <property type="entry name" value="HGSNAT_cat"/>
    <property type="match status" value="1"/>
</dbReference>
<comment type="caution">
    <text evidence="3">The sequence shown here is derived from an EMBL/GenBank/DDBJ whole genome shotgun (WGS) entry which is preliminary data.</text>
</comment>
<evidence type="ECO:0000313" key="4">
    <source>
        <dbReference type="Proteomes" id="UP000256829"/>
    </source>
</evidence>
<evidence type="ECO:0000256" key="1">
    <source>
        <dbReference type="SAM" id="Phobius"/>
    </source>
</evidence>
<feature type="transmembrane region" description="Helical" evidence="1">
    <location>
        <begin position="72"/>
        <end position="90"/>
    </location>
</feature>
<name>A0A3D8V970_9GAMM</name>
<feature type="transmembrane region" description="Helical" evidence="1">
    <location>
        <begin position="216"/>
        <end position="233"/>
    </location>
</feature>
<evidence type="ECO:0000259" key="2">
    <source>
        <dbReference type="Pfam" id="PF07786"/>
    </source>
</evidence>
<dbReference type="Proteomes" id="UP000256829">
    <property type="component" value="Unassembled WGS sequence"/>
</dbReference>
<sequence length="378" mass="41117">MPGLDKKLEPAPRADGNAVGAQRRSAARYASVDALRGLTVAAMLLVNNPGDWGHVYAPLEHAAWHGFTPTDLIFPMFLFIVGVSIALALMPRVERGDDRRVLTKTVLVRGARILGLGLLLHVCALWAFDLAHYRVPGVLQRIGLCFAAVGVLALHTRQRTQWVAFAALLLAYGALLAAGGTLEPFVNIASRIDHALLGVHVYQLDPATGRGHDPEGLVSTLGALATTLFGLRAGDWLRRGDRRTLVIAGALAIAAGLAWSLLQPLNKNLWTPSYVLWTGGLACWILALFHSLIDLRGWPPVGRTFGVNAIAAYAGSAFMLYALVAFGWLDPLYQHAFASWITPRFGPYVASLAYAVAFVLVWWMVVRVLDARKVYFKI</sequence>
<feature type="domain" description="Heparan-alpha-glucosaminide N-acetyltransferase catalytic" evidence="2">
    <location>
        <begin position="28"/>
        <end position="178"/>
    </location>
</feature>
<reference evidence="3 4" key="1">
    <citation type="submission" date="2018-08" db="EMBL/GenBank/DDBJ databases">
        <title>Lysobacter soli KCTC 22011, whole genome shotgun sequence.</title>
        <authorList>
            <person name="Zhang X."/>
            <person name="Feng G."/>
            <person name="Zhu H."/>
        </authorList>
    </citation>
    <scope>NUCLEOTIDE SEQUENCE [LARGE SCALE GENOMIC DNA]</scope>
    <source>
        <strain evidence="3 4">KCTC 22011</strain>
    </source>
</reference>
<feature type="transmembrane region" description="Helical" evidence="1">
    <location>
        <begin position="162"/>
        <end position="182"/>
    </location>
</feature>
<dbReference type="SUPFAM" id="SSF103473">
    <property type="entry name" value="MFS general substrate transporter"/>
    <property type="match status" value="1"/>
</dbReference>
<organism evidence="3 4">
    <name type="scientific">Lysobacter soli</name>
    <dbReference type="NCBI Taxonomy" id="453783"/>
    <lineage>
        <taxon>Bacteria</taxon>
        <taxon>Pseudomonadati</taxon>
        <taxon>Pseudomonadota</taxon>
        <taxon>Gammaproteobacteria</taxon>
        <taxon>Lysobacterales</taxon>
        <taxon>Lysobacteraceae</taxon>
        <taxon>Lysobacter</taxon>
    </lineage>
</organism>
<protein>
    <submittedName>
        <fullName evidence="3">DUF1624 domain-containing protein</fullName>
    </submittedName>
</protein>
<feature type="transmembrane region" description="Helical" evidence="1">
    <location>
        <begin position="245"/>
        <end position="262"/>
    </location>
</feature>
<feature type="transmembrane region" description="Helical" evidence="1">
    <location>
        <begin position="138"/>
        <end position="155"/>
    </location>
</feature>
<accession>A0A3D8V970</accession>